<dbReference type="RefSeq" id="WP_166277324.1">
    <property type="nucleotide sequence ID" value="NZ_JAANNP010000001.1"/>
</dbReference>
<dbReference type="EMBL" id="JAANNP010000001">
    <property type="protein sequence ID" value="NHC12669.1"/>
    <property type="molecule type" value="Genomic_DNA"/>
</dbReference>
<name>A0ABX0GS47_9ACTN</name>
<sequence>MRDAVIDGFAFEPADLARVATPETLDKIVTDGLALRLGDASFADEIYRDIRQQAIGMPERLHDARTSIRLTQPDLPAAVPVFVTTVRWEFTVVPTYATRRFACLSDWDEYRDLDQDTAATSAWFVKPESGLDAGAPETFELVEFIVDGQPRPIRRSAKAGSQTYSVSLPRQTLEAGEPVKVADTDLGPRAPAAATR</sequence>
<comment type="caution">
    <text evidence="2">The sequence shown here is derived from an EMBL/GenBank/DDBJ whole genome shotgun (WGS) entry which is preliminary data.</text>
</comment>
<evidence type="ECO:0000313" key="2">
    <source>
        <dbReference type="EMBL" id="NHC12669.1"/>
    </source>
</evidence>
<proteinExistence type="predicted"/>
<dbReference type="Proteomes" id="UP000800981">
    <property type="component" value="Unassembled WGS sequence"/>
</dbReference>
<keyword evidence="3" id="KW-1185">Reference proteome</keyword>
<reference evidence="2 3" key="1">
    <citation type="submission" date="2020-03" db="EMBL/GenBank/DDBJ databases">
        <title>Two novel Motilibacter sp.</title>
        <authorList>
            <person name="Liu S."/>
        </authorList>
    </citation>
    <scope>NUCLEOTIDE SEQUENCE [LARGE SCALE GENOMIC DNA]</scope>
    <source>
        <strain evidence="2 3">E257</strain>
    </source>
</reference>
<organism evidence="2 3">
    <name type="scientific">Motilibacter deserti</name>
    <dbReference type="NCBI Taxonomy" id="2714956"/>
    <lineage>
        <taxon>Bacteria</taxon>
        <taxon>Bacillati</taxon>
        <taxon>Actinomycetota</taxon>
        <taxon>Actinomycetes</taxon>
        <taxon>Motilibacterales</taxon>
        <taxon>Motilibacteraceae</taxon>
        <taxon>Motilibacter</taxon>
    </lineage>
</organism>
<evidence type="ECO:0000313" key="3">
    <source>
        <dbReference type="Proteomes" id="UP000800981"/>
    </source>
</evidence>
<accession>A0ABX0GS47</accession>
<feature type="region of interest" description="Disordered" evidence="1">
    <location>
        <begin position="156"/>
        <end position="196"/>
    </location>
</feature>
<gene>
    <name evidence="2" type="ORF">G9H71_02590</name>
</gene>
<protein>
    <submittedName>
        <fullName evidence="2">Uncharacterized protein</fullName>
    </submittedName>
</protein>
<feature type="compositionally biased region" description="Polar residues" evidence="1">
    <location>
        <begin position="159"/>
        <end position="170"/>
    </location>
</feature>
<evidence type="ECO:0000256" key="1">
    <source>
        <dbReference type="SAM" id="MobiDB-lite"/>
    </source>
</evidence>